<gene>
    <name evidence="2" type="ORF">ACFPN9_29470</name>
</gene>
<dbReference type="EMBL" id="JBHSLU010000161">
    <property type="protein sequence ID" value="MFC5509348.1"/>
    <property type="molecule type" value="Genomic_DNA"/>
</dbReference>
<evidence type="ECO:0000313" key="3">
    <source>
        <dbReference type="Proteomes" id="UP001596060"/>
    </source>
</evidence>
<protein>
    <recommendedName>
        <fullName evidence="4">DUF3551 domain-containing protein</fullName>
    </recommendedName>
</protein>
<dbReference type="RefSeq" id="WP_066719497.1">
    <property type="nucleotide sequence ID" value="NZ_JBHSLU010000161.1"/>
</dbReference>
<evidence type="ECO:0000256" key="1">
    <source>
        <dbReference type="SAM" id="SignalP"/>
    </source>
</evidence>
<accession>A0ABW0PBR9</accession>
<dbReference type="Proteomes" id="UP001596060">
    <property type="component" value="Unassembled WGS sequence"/>
</dbReference>
<feature type="chain" id="PRO_5047107466" description="DUF3551 domain-containing protein" evidence="1">
    <location>
        <begin position="29"/>
        <end position="114"/>
    </location>
</feature>
<keyword evidence="3" id="KW-1185">Reference proteome</keyword>
<comment type="caution">
    <text evidence="2">The sequence shown here is derived from an EMBL/GenBank/DDBJ whole genome shotgun (WGS) entry which is preliminary data.</text>
</comment>
<name>A0ABW0PBR9_9HYPH</name>
<keyword evidence="1" id="KW-0732">Signal</keyword>
<evidence type="ECO:0000313" key="2">
    <source>
        <dbReference type="EMBL" id="MFC5509348.1"/>
    </source>
</evidence>
<feature type="signal peptide" evidence="1">
    <location>
        <begin position="1"/>
        <end position="28"/>
    </location>
</feature>
<sequence>MFDRLPFPALRRAARLTGLCFLAGLGLAGTGGRAAQAQPAPKPSTSWEIGCAQTVVSPGYGDGLRVMNCMRQKDCQEIANREGRTVFEAGCFGVAPSPPRLPAGAVRSNPQRQG</sequence>
<organism evidence="2 3">
    <name type="scientific">Bosea massiliensis</name>
    <dbReference type="NCBI Taxonomy" id="151419"/>
    <lineage>
        <taxon>Bacteria</taxon>
        <taxon>Pseudomonadati</taxon>
        <taxon>Pseudomonadota</taxon>
        <taxon>Alphaproteobacteria</taxon>
        <taxon>Hyphomicrobiales</taxon>
        <taxon>Boseaceae</taxon>
        <taxon>Bosea</taxon>
    </lineage>
</organism>
<evidence type="ECO:0008006" key="4">
    <source>
        <dbReference type="Google" id="ProtNLM"/>
    </source>
</evidence>
<proteinExistence type="predicted"/>
<reference evidence="3" key="1">
    <citation type="journal article" date="2019" name="Int. J. Syst. Evol. Microbiol.">
        <title>The Global Catalogue of Microorganisms (GCM) 10K type strain sequencing project: providing services to taxonomists for standard genome sequencing and annotation.</title>
        <authorList>
            <consortium name="The Broad Institute Genomics Platform"/>
            <consortium name="The Broad Institute Genome Sequencing Center for Infectious Disease"/>
            <person name="Wu L."/>
            <person name="Ma J."/>
        </authorList>
    </citation>
    <scope>NUCLEOTIDE SEQUENCE [LARGE SCALE GENOMIC DNA]</scope>
    <source>
        <strain evidence="3">CCUG 43117</strain>
    </source>
</reference>